<gene>
    <name evidence="2" type="ORF">K4G66_06200</name>
</gene>
<reference evidence="2" key="2">
    <citation type="journal article" date="2024" name="Antonie Van Leeuwenhoek">
        <title>Roseihalotalea indica gen. nov., sp. nov., a halophilic Bacteroidetes from mesopelagic Southwest Indian Ocean with higher carbohydrate metabolic potential.</title>
        <authorList>
            <person name="Chen B."/>
            <person name="Zhang M."/>
            <person name="Lin D."/>
            <person name="Ye J."/>
            <person name="Tang K."/>
        </authorList>
    </citation>
    <scope>NUCLEOTIDE SEQUENCE</scope>
    <source>
        <strain evidence="2">TK19036</strain>
    </source>
</reference>
<feature type="chain" id="PRO_5041245883" description="Lipoprotein" evidence="1">
    <location>
        <begin position="16"/>
        <end position="184"/>
    </location>
</feature>
<protein>
    <recommendedName>
        <fullName evidence="3">Lipoprotein</fullName>
    </recommendedName>
</protein>
<reference evidence="2" key="1">
    <citation type="journal article" date="2023" name="Comput. Struct. Biotechnol. J.">
        <title>Discovery of a novel marine Bacteroidetes with a rich repertoire of carbohydrate-active enzymes.</title>
        <authorList>
            <person name="Chen B."/>
            <person name="Liu G."/>
            <person name="Chen Q."/>
            <person name="Wang H."/>
            <person name="Liu L."/>
            <person name="Tang K."/>
        </authorList>
    </citation>
    <scope>NUCLEOTIDE SEQUENCE</scope>
    <source>
        <strain evidence="2">TK19036</strain>
    </source>
</reference>
<dbReference type="EMBL" id="CP120682">
    <property type="protein sequence ID" value="WKN38292.1"/>
    <property type="molecule type" value="Genomic_DNA"/>
</dbReference>
<feature type="signal peptide" evidence="1">
    <location>
        <begin position="1"/>
        <end position="15"/>
    </location>
</feature>
<name>A0AA49JJ38_9BACT</name>
<evidence type="ECO:0000256" key="1">
    <source>
        <dbReference type="SAM" id="SignalP"/>
    </source>
</evidence>
<sequence length="184" mass="21054">MKIKLSILLSLFASACSTENLSYEQILFSRVEFTSNEKQYNKGIEESKRFGLLLNLDSIKSMDSFKTLINENYCDKIFFIQLSEISKVAYLPISYYCNEIIDINIKDVTVIRKIEDVKGSTNKNKSLVIDTHALKVIDLKKIANQIALDYKSTLEEKTGKPIEDLSITERIETVKKVPLTIMII</sequence>
<evidence type="ECO:0008006" key="3">
    <source>
        <dbReference type="Google" id="ProtNLM"/>
    </source>
</evidence>
<organism evidence="2">
    <name type="scientific">Roseihalotalea indica</name>
    <dbReference type="NCBI Taxonomy" id="2867963"/>
    <lineage>
        <taxon>Bacteria</taxon>
        <taxon>Pseudomonadati</taxon>
        <taxon>Bacteroidota</taxon>
        <taxon>Cytophagia</taxon>
        <taxon>Cytophagales</taxon>
        <taxon>Catalimonadaceae</taxon>
        <taxon>Roseihalotalea</taxon>
    </lineage>
</organism>
<dbReference type="PROSITE" id="PS51257">
    <property type="entry name" value="PROKAR_LIPOPROTEIN"/>
    <property type="match status" value="1"/>
</dbReference>
<keyword evidence="1" id="KW-0732">Signal</keyword>
<evidence type="ECO:0000313" key="2">
    <source>
        <dbReference type="EMBL" id="WKN38292.1"/>
    </source>
</evidence>
<proteinExistence type="predicted"/>
<accession>A0AA49JJ38</accession>
<dbReference type="AlphaFoldDB" id="A0AA49JJ38"/>